<dbReference type="SMART" id="SM01210">
    <property type="entry name" value="GARS_C"/>
    <property type="match status" value="1"/>
</dbReference>
<comment type="catalytic activity">
    <reaction evidence="10">
        <text>5-phospho-beta-D-ribosylamine + glycine + ATP = N(1)-(5-phospho-beta-D-ribosyl)glycinamide + ADP + phosphate + H(+)</text>
        <dbReference type="Rhea" id="RHEA:17453"/>
        <dbReference type="ChEBI" id="CHEBI:15378"/>
        <dbReference type="ChEBI" id="CHEBI:30616"/>
        <dbReference type="ChEBI" id="CHEBI:43474"/>
        <dbReference type="ChEBI" id="CHEBI:57305"/>
        <dbReference type="ChEBI" id="CHEBI:58681"/>
        <dbReference type="ChEBI" id="CHEBI:143788"/>
        <dbReference type="ChEBI" id="CHEBI:456216"/>
        <dbReference type="EC" id="6.3.4.13"/>
    </reaction>
</comment>
<evidence type="ECO:0000259" key="12">
    <source>
        <dbReference type="PROSITE" id="PS50975"/>
    </source>
</evidence>
<dbReference type="InterPro" id="IPR020562">
    <property type="entry name" value="PRibGlycinamide_synth_N"/>
</dbReference>
<evidence type="ECO:0000256" key="1">
    <source>
        <dbReference type="ARBA" id="ARBA00005174"/>
    </source>
</evidence>
<dbReference type="Gene3D" id="3.90.600.10">
    <property type="entry name" value="Phosphoribosylglycinamide synthetase, C-terminal domain"/>
    <property type="match status" value="1"/>
</dbReference>
<dbReference type="InterPro" id="IPR037123">
    <property type="entry name" value="PRibGlycinamide_synth_C_sf"/>
</dbReference>
<organism evidence="13 14">
    <name type="scientific">Flavobacterium segetis</name>
    <dbReference type="NCBI Taxonomy" id="271157"/>
    <lineage>
        <taxon>Bacteria</taxon>
        <taxon>Pseudomonadati</taxon>
        <taxon>Bacteroidota</taxon>
        <taxon>Flavobacteriia</taxon>
        <taxon>Flavobacteriales</taxon>
        <taxon>Flavobacteriaceae</taxon>
        <taxon>Flavobacterium</taxon>
    </lineage>
</organism>
<gene>
    <name evidence="10" type="primary">purD</name>
    <name evidence="13" type="ORF">SAMN05444396_103316</name>
</gene>
<dbReference type="EMBL" id="FQWE01000003">
    <property type="protein sequence ID" value="SHF99508.1"/>
    <property type="molecule type" value="Genomic_DNA"/>
</dbReference>
<dbReference type="AlphaFoldDB" id="A0A1M5G738"/>
<sequence length="439" mass="48155">MHLLEKVNTQLNTQHMTILLLGSGGREHAFAWKMVQSPLCKTLFVAPGNAGTASIATNVAVSITDFEAIKTFVLQEKVSMVVVGPEDPLVKGIYDFFLNDVHLQHIPVIGPSQLGAQLEGSKEFAKEFLIKHNIPTAAYESFTAATVEKGFQFLETLKPPYVLKADGLAAGKGVLIIQDLAQAKEELQNMLVHQKFGVASSKVVIEEFLDGIELSCFVLTDGKNYKILPTAKDYKRIGEGDTGLNTGGMGAVSPVPYVDAVLMEKIETRIVKPTIDGFQKDGIPYKGFVFIGLINVNNEPIVIEYNVRMGDPETEVVIPRLKTDLVELFLAVANEKLDEIMLDVDERSATTVMVVSGGYPEDFEKGKIISGLESIEDSIVFHAGTKLDNGNIVSNGGRVLAVTSYGNDFEEAIKKSYQNIDKLNFDKMYFRKDIGNDLK</sequence>
<dbReference type="InterPro" id="IPR016185">
    <property type="entry name" value="PreATP-grasp_dom_sf"/>
</dbReference>
<dbReference type="STRING" id="271157.SAMN05444396_103316"/>
<comment type="pathway">
    <text evidence="1 10">Purine metabolism; IMP biosynthesis via de novo pathway; N(1)-(5-phospho-D-ribosyl)glycinamide from 5-phospho-alpha-D-ribose 1-diphosphate: step 2/2.</text>
</comment>
<dbReference type="GO" id="GO:0004637">
    <property type="term" value="F:phosphoribosylamine-glycine ligase activity"/>
    <property type="evidence" value="ECO:0007669"/>
    <property type="project" value="UniProtKB-UniRule"/>
</dbReference>
<evidence type="ECO:0000313" key="13">
    <source>
        <dbReference type="EMBL" id="SHF99508.1"/>
    </source>
</evidence>
<dbReference type="InterPro" id="IPR020560">
    <property type="entry name" value="PRibGlycinamide_synth_C-dom"/>
</dbReference>
<name>A0A1M5G738_9FLAO</name>
<keyword evidence="6 11" id="KW-0067">ATP-binding</keyword>
<dbReference type="SUPFAM" id="SSF51246">
    <property type="entry name" value="Rudiment single hybrid motif"/>
    <property type="match status" value="1"/>
</dbReference>
<dbReference type="InterPro" id="IPR011054">
    <property type="entry name" value="Rudment_hybrid_motif"/>
</dbReference>
<dbReference type="HAMAP" id="MF_00138">
    <property type="entry name" value="GARS"/>
    <property type="match status" value="1"/>
</dbReference>
<evidence type="ECO:0000256" key="2">
    <source>
        <dbReference type="ARBA" id="ARBA00013255"/>
    </source>
</evidence>
<evidence type="ECO:0000256" key="6">
    <source>
        <dbReference type="ARBA" id="ARBA00022840"/>
    </source>
</evidence>
<keyword evidence="14" id="KW-1185">Reference proteome</keyword>
<evidence type="ECO:0000256" key="7">
    <source>
        <dbReference type="ARBA" id="ARBA00038345"/>
    </source>
</evidence>
<keyword evidence="3 10" id="KW-0436">Ligase</keyword>
<dbReference type="EC" id="6.3.4.13" evidence="2 10"/>
<dbReference type="SUPFAM" id="SSF52440">
    <property type="entry name" value="PreATP-grasp domain"/>
    <property type="match status" value="1"/>
</dbReference>
<evidence type="ECO:0000256" key="9">
    <source>
        <dbReference type="ARBA" id="ARBA00042864"/>
    </source>
</evidence>
<dbReference type="Gene3D" id="3.40.50.20">
    <property type="match status" value="1"/>
</dbReference>
<dbReference type="InterPro" id="IPR011761">
    <property type="entry name" value="ATP-grasp"/>
</dbReference>
<accession>A0A1M5G738</accession>
<dbReference type="GO" id="GO:0005524">
    <property type="term" value="F:ATP binding"/>
    <property type="evidence" value="ECO:0007669"/>
    <property type="project" value="UniProtKB-UniRule"/>
</dbReference>
<dbReference type="Proteomes" id="UP000184036">
    <property type="component" value="Unassembled WGS sequence"/>
</dbReference>
<dbReference type="Pfam" id="PF02843">
    <property type="entry name" value="GARS_C"/>
    <property type="match status" value="1"/>
</dbReference>
<dbReference type="InterPro" id="IPR020561">
    <property type="entry name" value="PRibGlycinamid_synth_ATP-grasp"/>
</dbReference>
<evidence type="ECO:0000256" key="4">
    <source>
        <dbReference type="ARBA" id="ARBA00022741"/>
    </source>
</evidence>
<evidence type="ECO:0000256" key="3">
    <source>
        <dbReference type="ARBA" id="ARBA00022598"/>
    </source>
</evidence>
<evidence type="ECO:0000313" key="14">
    <source>
        <dbReference type="Proteomes" id="UP000184036"/>
    </source>
</evidence>
<evidence type="ECO:0000256" key="8">
    <source>
        <dbReference type="ARBA" id="ARBA00042242"/>
    </source>
</evidence>
<dbReference type="Gene3D" id="3.30.1490.20">
    <property type="entry name" value="ATP-grasp fold, A domain"/>
    <property type="match status" value="1"/>
</dbReference>
<dbReference type="InterPro" id="IPR013815">
    <property type="entry name" value="ATP_grasp_subdomain_1"/>
</dbReference>
<dbReference type="PROSITE" id="PS50975">
    <property type="entry name" value="ATP_GRASP"/>
    <property type="match status" value="1"/>
</dbReference>
<dbReference type="InterPro" id="IPR000115">
    <property type="entry name" value="PRibGlycinamide_synth"/>
</dbReference>
<dbReference type="FunFam" id="3.90.600.10:FF:000001">
    <property type="entry name" value="Trifunctional purine biosynthetic protein adenosine-3"/>
    <property type="match status" value="1"/>
</dbReference>
<keyword evidence="4 11" id="KW-0547">Nucleotide-binding</keyword>
<dbReference type="Pfam" id="PF01071">
    <property type="entry name" value="GARS_A"/>
    <property type="match status" value="1"/>
</dbReference>
<dbReference type="PANTHER" id="PTHR43472">
    <property type="entry name" value="PHOSPHORIBOSYLAMINE--GLYCINE LIGASE"/>
    <property type="match status" value="1"/>
</dbReference>
<comment type="similarity">
    <text evidence="7 10">Belongs to the GARS family.</text>
</comment>
<dbReference type="SUPFAM" id="SSF56059">
    <property type="entry name" value="Glutathione synthetase ATP-binding domain-like"/>
    <property type="match status" value="1"/>
</dbReference>
<evidence type="ECO:0000256" key="11">
    <source>
        <dbReference type="PROSITE-ProRule" id="PRU00409"/>
    </source>
</evidence>
<reference evidence="14" key="1">
    <citation type="submission" date="2016-11" db="EMBL/GenBank/DDBJ databases">
        <authorList>
            <person name="Varghese N."/>
            <person name="Submissions S."/>
        </authorList>
    </citation>
    <scope>NUCLEOTIDE SEQUENCE [LARGE SCALE GENOMIC DNA]</scope>
    <source>
        <strain evidence="14">DSM 19741</strain>
    </source>
</reference>
<dbReference type="NCBIfam" id="TIGR00877">
    <property type="entry name" value="purD"/>
    <property type="match status" value="1"/>
</dbReference>
<dbReference type="Pfam" id="PF02844">
    <property type="entry name" value="GARS_N"/>
    <property type="match status" value="1"/>
</dbReference>
<feature type="domain" description="ATP-grasp" evidence="12">
    <location>
        <begin position="126"/>
        <end position="334"/>
    </location>
</feature>
<dbReference type="GO" id="GO:0006189">
    <property type="term" value="P:'de novo' IMP biosynthetic process"/>
    <property type="evidence" value="ECO:0007669"/>
    <property type="project" value="UniProtKB-UniRule"/>
</dbReference>
<evidence type="ECO:0000256" key="10">
    <source>
        <dbReference type="HAMAP-Rule" id="MF_00138"/>
    </source>
</evidence>
<dbReference type="GO" id="GO:0046872">
    <property type="term" value="F:metal ion binding"/>
    <property type="evidence" value="ECO:0007669"/>
    <property type="project" value="InterPro"/>
</dbReference>
<dbReference type="UniPathway" id="UPA00074">
    <property type="reaction ID" value="UER00125"/>
</dbReference>
<dbReference type="GO" id="GO:0009113">
    <property type="term" value="P:purine nucleobase biosynthetic process"/>
    <property type="evidence" value="ECO:0007669"/>
    <property type="project" value="InterPro"/>
</dbReference>
<dbReference type="Gene3D" id="3.30.470.20">
    <property type="entry name" value="ATP-grasp fold, B domain"/>
    <property type="match status" value="1"/>
</dbReference>
<dbReference type="SMART" id="SM01209">
    <property type="entry name" value="GARS_A"/>
    <property type="match status" value="1"/>
</dbReference>
<keyword evidence="5 10" id="KW-0658">Purine biosynthesis</keyword>
<evidence type="ECO:0000256" key="5">
    <source>
        <dbReference type="ARBA" id="ARBA00022755"/>
    </source>
</evidence>
<protein>
    <recommendedName>
        <fullName evidence="2 10">Phosphoribosylamine--glycine ligase</fullName>
        <ecNumber evidence="2 10">6.3.4.13</ecNumber>
    </recommendedName>
    <alternativeName>
        <fullName evidence="10">GARS</fullName>
    </alternativeName>
    <alternativeName>
        <fullName evidence="8 10">Glycinamide ribonucleotide synthetase</fullName>
    </alternativeName>
    <alternativeName>
        <fullName evidence="9 10">Phosphoribosylglycinamide synthetase</fullName>
    </alternativeName>
</protein>
<proteinExistence type="inferred from homology"/>
<dbReference type="PANTHER" id="PTHR43472:SF1">
    <property type="entry name" value="PHOSPHORIBOSYLAMINE--GLYCINE LIGASE, CHLOROPLASTIC"/>
    <property type="match status" value="1"/>
</dbReference>